<dbReference type="GO" id="GO:0004190">
    <property type="term" value="F:aspartic-type endopeptidase activity"/>
    <property type="evidence" value="ECO:0007669"/>
    <property type="project" value="UniProtKB-UniRule"/>
</dbReference>
<comment type="catalytic activity">
    <reaction evidence="9 10">
        <text>Release of signal peptides from bacterial membrane prolipoproteins. Hydrolyzes -Xaa-Yaa-Zaa-|-(S,diacylglyceryl)Cys-, in which Xaa is hydrophobic (preferably Leu), and Yaa (Ala or Ser) and Zaa (Gly or Ala) have small, neutral side chains.</text>
        <dbReference type="EC" id="3.4.23.36"/>
    </reaction>
</comment>
<evidence type="ECO:0000256" key="2">
    <source>
        <dbReference type="ARBA" id="ARBA00022475"/>
    </source>
</evidence>
<dbReference type="PROSITE" id="PS00855">
    <property type="entry name" value="SPASE_II"/>
    <property type="match status" value="1"/>
</dbReference>
<comment type="subcellular location">
    <subcellularLocation>
        <location evidence="9">Cell membrane</location>
        <topology evidence="9">Multi-pass membrane protein</topology>
    </subcellularLocation>
</comment>
<dbReference type="PANTHER" id="PTHR33695">
    <property type="entry name" value="LIPOPROTEIN SIGNAL PEPTIDASE"/>
    <property type="match status" value="1"/>
</dbReference>
<dbReference type="Proteomes" id="UP000732193">
    <property type="component" value="Unassembled WGS sequence"/>
</dbReference>
<keyword evidence="3 9" id="KW-0645">Protease</keyword>
<keyword evidence="2 9" id="KW-1003">Cell membrane</keyword>
<protein>
    <recommendedName>
        <fullName evidence="9">Lipoprotein signal peptidase</fullName>
        <ecNumber evidence="9">3.4.23.36</ecNumber>
    </recommendedName>
    <alternativeName>
        <fullName evidence="9">Prolipoprotein signal peptidase</fullName>
    </alternativeName>
    <alternativeName>
        <fullName evidence="9">Signal peptidase II</fullName>
        <shortName evidence="9">SPase II</shortName>
    </alternativeName>
</protein>
<dbReference type="Pfam" id="PF01252">
    <property type="entry name" value="Peptidase_A8"/>
    <property type="match status" value="1"/>
</dbReference>
<evidence type="ECO:0000313" key="13">
    <source>
        <dbReference type="Proteomes" id="UP000732193"/>
    </source>
</evidence>
<comment type="pathway">
    <text evidence="9">Protein modification; lipoprotein biosynthesis (signal peptide cleavage).</text>
</comment>
<evidence type="ECO:0000256" key="11">
    <source>
        <dbReference type="RuleBase" id="RU004181"/>
    </source>
</evidence>
<dbReference type="EMBL" id="JAFBRM010000002">
    <property type="protein sequence ID" value="MBM1714143.1"/>
    <property type="molecule type" value="Genomic_DNA"/>
</dbReference>
<feature type="active site" evidence="9">
    <location>
        <position position="136"/>
    </location>
</feature>
<dbReference type="PANTHER" id="PTHR33695:SF1">
    <property type="entry name" value="LIPOPROTEIN SIGNAL PEPTIDASE"/>
    <property type="match status" value="1"/>
</dbReference>
<evidence type="ECO:0000256" key="4">
    <source>
        <dbReference type="ARBA" id="ARBA00022692"/>
    </source>
</evidence>
<evidence type="ECO:0000256" key="6">
    <source>
        <dbReference type="ARBA" id="ARBA00022801"/>
    </source>
</evidence>
<dbReference type="PRINTS" id="PR00781">
    <property type="entry name" value="LIPOSIGPTASE"/>
</dbReference>
<keyword evidence="13" id="KW-1185">Reference proteome</keyword>
<evidence type="ECO:0000256" key="8">
    <source>
        <dbReference type="ARBA" id="ARBA00023136"/>
    </source>
</evidence>
<feature type="transmembrane region" description="Helical" evidence="9">
    <location>
        <begin position="95"/>
        <end position="115"/>
    </location>
</feature>
<dbReference type="GO" id="GO:0005886">
    <property type="term" value="C:plasma membrane"/>
    <property type="evidence" value="ECO:0007669"/>
    <property type="project" value="UniProtKB-SubCell"/>
</dbReference>
<comment type="similarity">
    <text evidence="1 9 11">Belongs to the peptidase A8 family.</text>
</comment>
<evidence type="ECO:0000256" key="3">
    <source>
        <dbReference type="ARBA" id="ARBA00022670"/>
    </source>
</evidence>
<evidence type="ECO:0000313" key="12">
    <source>
        <dbReference type="EMBL" id="MBM1714143.1"/>
    </source>
</evidence>
<reference evidence="12 13" key="1">
    <citation type="submission" date="2021-01" db="EMBL/GenBank/DDBJ databases">
        <title>Diatom-associated Roseobacters Show Island Model of Population Structure.</title>
        <authorList>
            <person name="Qu L."/>
            <person name="Feng X."/>
            <person name="Chen Y."/>
            <person name="Li L."/>
            <person name="Wang X."/>
            <person name="Hu Z."/>
            <person name="Wang H."/>
            <person name="Luo H."/>
        </authorList>
    </citation>
    <scope>NUCLEOTIDE SEQUENCE [LARGE SCALE GENOMIC DNA]</scope>
    <source>
        <strain evidence="12 13">TR60-84</strain>
    </source>
</reference>
<dbReference type="AlphaFoldDB" id="A0AAE2VZ01"/>
<sequence length="169" mass="18849">MRILFWSAFAAFLIDQASKYLVIHLWELWRVREIEVLPPYVNFRYGENRGINFGLFGDGSDTSRYILIGVALAICAGVLVWIGRGKFGIKERISAGLLIGGALANVVDRLVYGYVLDFLNNSLPNWNNPFVYNIADVFIFAGAIGLILFADDGRKTAKKTAKTTAKKPK</sequence>
<organism evidence="12 13">
    <name type="scientific">Sulfitobacter geojensis</name>
    <dbReference type="NCBI Taxonomy" id="1342299"/>
    <lineage>
        <taxon>Bacteria</taxon>
        <taxon>Pseudomonadati</taxon>
        <taxon>Pseudomonadota</taxon>
        <taxon>Alphaproteobacteria</taxon>
        <taxon>Rhodobacterales</taxon>
        <taxon>Roseobacteraceae</taxon>
        <taxon>Sulfitobacter</taxon>
    </lineage>
</organism>
<feature type="transmembrane region" description="Helical" evidence="9">
    <location>
        <begin position="130"/>
        <end position="150"/>
    </location>
</feature>
<proteinExistence type="inferred from homology"/>
<evidence type="ECO:0000256" key="7">
    <source>
        <dbReference type="ARBA" id="ARBA00022989"/>
    </source>
</evidence>
<dbReference type="NCBIfam" id="TIGR00077">
    <property type="entry name" value="lspA"/>
    <property type="match status" value="1"/>
</dbReference>
<dbReference type="InterPro" id="IPR001872">
    <property type="entry name" value="Peptidase_A8"/>
</dbReference>
<dbReference type="EC" id="3.4.23.36" evidence="9"/>
<feature type="active site" evidence="9">
    <location>
        <position position="117"/>
    </location>
</feature>
<evidence type="ECO:0000256" key="9">
    <source>
        <dbReference type="HAMAP-Rule" id="MF_00161"/>
    </source>
</evidence>
<dbReference type="GO" id="GO:0006508">
    <property type="term" value="P:proteolysis"/>
    <property type="evidence" value="ECO:0007669"/>
    <property type="project" value="UniProtKB-KW"/>
</dbReference>
<evidence type="ECO:0000256" key="10">
    <source>
        <dbReference type="RuleBase" id="RU000594"/>
    </source>
</evidence>
<comment type="caution">
    <text evidence="9">Lacks conserved residue(s) required for the propagation of feature annotation.</text>
</comment>
<feature type="transmembrane region" description="Helical" evidence="9">
    <location>
        <begin position="65"/>
        <end position="83"/>
    </location>
</feature>
<dbReference type="HAMAP" id="MF_00161">
    <property type="entry name" value="LspA"/>
    <property type="match status" value="1"/>
</dbReference>
<comment type="function">
    <text evidence="9 10">This protein specifically catalyzes the removal of signal peptides from prolipoproteins.</text>
</comment>
<name>A0AAE2VZ01_9RHOB</name>
<accession>A0AAE2VZ01</accession>
<keyword evidence="8 9" id="KW-0472">Membrane</keyword>
<keyword evidence="6 9" id="KW-0378">Hydrolase</keyword>
<keyword evidence="4 9" id="KW-0812">Transmembrane</keyword>
<evidence type="ECO:0000256" key="1">
    <source>
        <dbReference type="ARBA" id="ARBA00006139"/>
    </source>
</evidence>
<keyword evidence="7 9" id="KW-1133">Transmembrane helix</keyword>
<keyword evidence="5 9" id="KW-0064">Aspartyl protease</keyword>
<evidence type="ECO:0000256" key="5">
    <source>
        <dbReference type="ARBA" id="ARBA00022750"/>
    </source>
</evidence>
<comment type="caution">
    <text evidence="12">The sequence shown here is derived from an EMBL/GenBank/DDBJ whole genome shotgun (WGS) entry which is preliminary data.</text>
</comment>
<dbReference type="RefSeq" id="WP_203242326.1">
    <property type="nucleotide sequence ID" value="NZ_JAFBRH010000002.1"/>
</dbReference>
<gene>
    <name evidence="9" type="primary">lspA</name>
    <name evidence="12" type="ORF">JQV55_11245</name>
</gene>